<dbReference type="OrthoDB" id="6193797at2"/>
<evidence type="ECO:0000313" key="1">
    <source>
        <dbReference type="EMBL" id="AXC14606.1"/>
    </source>
</evidence>
<dbReference type="KEGG" id="abas:ACPOL_5358"/>
<dbReference type="Gene3D" id="3.40.50.2000">
    <property type="entry name" value="Glycogen Phosphorylase B"/>
    <property type="match status" value="1"/>
</dbReference>
<dbReference type="SUPFAM" id="SSF53756">
    <property type="entry name" value="UDP-Glycosyltransferase/glycogen phosphorylase"/>
    <property type="match status" value="1"/>
</dbReference>
<name>A0A2Z5G7Q8_9BACT</name>
<organism evidence="1 2">
    <name type="scientific">Acidisarcina polymorpha</name>
    <dbReference type="NCBI Taxonomy" id="2211140"/>
    <lineage>
        <taxon>Bacteria</taxon>
        <taxon>Pseudomonadati</taxon>
        <taxon>Acidobacteriota</taxon>
        <taxon>Terriglobia</taxon>
        <taxon>Terriglobales</taxon>
        <taxon>Acidobacteriaceae</taxon>
        <taxon>Acidisarcina</taxon>
    </lineage>
</organism>
<dbReference type="RefSeq" id="WP_114209347.1">
    <property type="nucleotide sequence ID" value="NZ_CP030840.1"/>
</dbReference>
<reference evidence="1 2" key="1">
    <citation type="journal article" date="2018" name="Front. Microbiol.">
        <title>Hydrolytic Capabilities as a Key to Environmental Success: Chitinolytic and Cellulolytic Acidobacteria From Acidic Sub-arctic Soils and Boreal Peatlands.</title>
        <authorList>
            <person name="Belova S.E."/>
            <person name="Ravin N.V."/>
            <person name="Pankratov T.A."/>
            <person name="Rakitin A.L."/>
            <person name="Ivanova A.A."/>
            <person name="Beletsky A.V."/>
            <person name="Mardanov A.V."/>
            <person name="Sinninghe Damste J.S."/>
            <person name="Dedysh S.N."/>
        </authorList>
    </citation>
    <scope>NUCLEOTIDE SEQUENCE [LARGE SCALE GENOMIC DNA]</scope>
    <source>
        <strain evidence="1 2">SBC82</strain>
    </source>
</reference>
<dbReference type="EMBL" id="CP030840">
    <property type="protein sequence ID" value="AXC14606.1"/>
    <property type="molecule type" value="Genomic_DNA"/>
</dbReference>
<gene>
    <name evidence="1" type="ORF">ACPOL_5358</name>
</gene>
<keyword evidence="2" id="KW-1185">Reference proteome</keyword>
<evidence type="ECO:0000313" key="2">
    <source>
        <dbReference type="Proteomes" id="UP000253606"/>
    </source>
</evidence>
<protein>
    <submittedName>
        <fullName evidence="1">TPR repeat</fullName>
    </submittedName>
</protein>
<accession>A0A2Z5G7Q8</accession>
<sequence>MNQRVDIDALSCFHEAEECLAERSLVKAVRGFNQAEQMGADPDECAGKRWLCSMLMGEFDLAWMESDAIRTRGHADPHHFWNGEELKDKTVVVRCLHGLGDAIQFLRYSKLLGKMVGKLIVEVPPALYPLAPFVADLGEPPTQLITWGPNAPSVQPKWDVQLEVTELPYVFRTLLGDLPLSTSYLVLPDKMVKHVAQVMGQSERRRVGVVWAAGQWNQSRSVQLTMLSSLLDNCRVDWWSLQGGTAAQEWGRYRTTHRRYDASSCGEGLLPLAAAIANLDLVITVDTLAAHLAGSMGKPAWVMLQYAADWRWMIDRADSPWYPSLRLFRQPSPGDWSSVVECLRQELDCFDANRK</sequence>
<dbReference type="Proteomes" id="UP000253606">
    <property type="component" value="Chromosome"/>
</dbReference>
<dbReference type="AlphaFoldDB" id="A0A2Z5G7Q8"/>
<proteinExistence type="predicted"/>